<dbReference type="Gene3D" id="3.30.70.1320">
    <property type="entry name" value="Multidrug efflux transporter AcrB pore domain like"/>
    <property type="match status" value="1"/>
</dbReference>
<dbReference type="GO" id="GO:0042910">
    <property type="term" value="F:xenobiotic transmembrane transporter activity"/>
    <property type="evidence" value="ECO:0007669"/>
    <property type="project" value="TreeGrafter"/>
</dbReference>
<keyword evidence="2" id="KW-0812">Transmembrane</keyword>
<dbReference type="Gene3D" id="3.30.2090.10">
    <property type="entry name" value="Multidrug efflux transporter AcrB TolC docking domain, DN and DC subdomains"/>
    <property type="match status" value="2"/>
</dbReference>
<keyword evidence="4" id="KW-1185">Reference proteome</keyword>
<feature type="transmembrane region" description="Helical" evidence="2">
    <location>
        <begin position="463"/>
        <end position="486"/>
    </location>
</feature>
<dbReference type="InterPro" id="IPR003423">
    <property type="entry name" value="OMP_efflux"/>
</dbReference>
<keyword evidence="2" id="KW-1133">Transmembrane helix</keyword>
<accession>A0A223NSN7</accession>
<evidence type="ECO:0000256" key="2">
    <source>
        <dbReference type="SAM" id="Phobius"/>
    </source>
</evidence>
<dbReference type="Gene3D" id="3.30.70.1440">
    <property type="entry name" value="Multidrug efflux transporter AcrB pore domain"/>
    <property type="match status" value="1"/>
</dbReference>
<dbReference type="OrthoDB" id="367883at2"/>
<dbReference type="Pfam" id="PF02321">
    <property type="entry name" value="OEP"/>
    <property type="match status" value="2"/>
</dbReference>
<feature type="transmembrane region" description="Helical" evidence="2">
    <location>
        <begin position="360"/>
        <end position="380"/>
    </location>
</feature>
<dbReference type="Gene3D" id="3.30.70.1430">
    <property type="entry name" value="Multidrug efflux transporter AcrB pore domain"/>
    <property type="match status" value="2"/>
</dbReference>
<sequence length="1491" mass="163219">MSITGLAIKRPILFVVFFLILGGLSIISYQNLKYELLPNLATPTITVITAYPGASPEDVENSVTKKIEDAVSGVSKSKKVNSLSADNLSVVSIEFMADASPDQAMQEVQRSVNSTLADFPEGVKAPVLEKFNVNDLPVLKLAVTASVSPPELYDLVNNRLKPRLAQVKGVGKVKILGGTPKEIKVLAKQDKLISTGLSITDLYETIRKANVDYPVGTIKDKDAQFGVKLGGKLTDTNQVKNLKIKNYPDGSSLSVKDVATVQISHKEEEISSRLNGQSSIALFINKQSGANAAEVTKVVREELQKIEQEYAGKKIKFNVAQDSSEFTLEAAHQVYDDLGIAILLVALVMLVFLHSVRNSLIIMVSIPASLFSAFIMMYALDYSLNLMTLLAMSLVIGVLVDDSIVVLENIYHHLGKGKDKRDAALDGRNEIGFAALSITLVDVVVFLPMALVPGLVGSLIKEFSLVIVVSTLSSLVVSFTLTPMIASRFAKLEHLDPKAIFGKAGLWFEARIHGLTDGYGQLLKWGLNHKIVIGLIAATIFGSSLLLLTSNTVGTEFLPAADKGELSLFVDMQPGTQLKETDSTVRVIENKLKSVPEITKVFSNIGYQNDGFNEKYSANLATINVSLVPETERKKTLSQLSRDLKALSMQVTGVKSRVSPIGLFGANEAPVQLLITGANRDSVNVAAAVVLNHIRSVNGLVSPRLSSDLGKLEMKLVADRDKMAKLGLNTEEVGNATRMAVYGNDQLKLRDHDKETDTRIQLDVDDRNQTDQLMKLTFINADNHLVYLSQFARIVQQSGPSGLERRNKQPSITLLAQVSGRPVGDVGEDIKHEIDKIGLGKNVKVLYEGDLEQQGDAFNDLGLALLVSFALIYLIMVTLYNNWLFPFVILFSIPLAISGALLALALTAKSMNVFSIFGLIMMMGLVVKNGILLVDKTNDILKGESEVGKVNQALIEAGKARFRPILMTTLAMVIGMLPLAMAKGGSSAFSSGLAWVLIGGLSSSMFLTLVVVPVVYNTMMRLKASLGGFLQRKLLKNKAVTTLTLFIGLVISLSCAGTAHAQQKMPLSLKHAVSIGLSANQQIKLAEIDAQKTKYSLKEAQSYQYPQVGITVDYLRNIKPAVFFLPTFGINAASQITYDSRNLQAIPASSKNAYTGNLNVSMPIFNQEVTGNVHSAQLNLGLNDANIELSRWELADEIRKAYFNILIVRQNLVLTNAALNRSLRNLKDSRLLFGKGYANKGDTLNAWSNMELTKINYGKATTAVAQSGNYLKSLLNLSLDKEIELTDTVGTEVLGESPHVVNDSALIRDKRPDFQVNDWKTQIARQQVKNEQSKYLPSLAFVSQYSLQAQSDNFDFSRYNVPNSFYVGIQLSIPIFTGFRTNGRVTQSKLALEQVLTERSLMENEMNLQVRNNRLLIAENAEKIKCQQNIRSARQQALAFIQARWEKGFAKYSDVADAELQLVQADNDYTQSVFEYLTAVAGYYKATGNIL</sequence>
<evidence type="ECO:0000313" key="4">
    <source>
        <dbReference type="Proteomes" id="UP000215002"/>
    </source>
</evidence>
<feature type="transmembrane region" description="Helical" evidence="2">
    <location>
        <begin position="914"/>
        <end position="934"/>
    </location>
</feature>
<feature type="transmembrane region" description="Helical" evidence="2">
    <location>
        <begin position="531"/>
        <end position="549"/>
    </location>
</feature>
<dbReference type="InterPro" id="IPR001036">
    <property type="entry name" value="Acrflvin-R"/>
</dbReference>
<feature type="transmembrane region" description="Helical" evidence="2">
    <location>
        <begin position="887"/>
        <end position="908"/>
    </location>
</feature>
<feature type="transmembrane region" description="Helical" evidence="2">
    <location>
        <begin position="386"/>
        <end position="410"/>
    </location>
</feature>
<dbReference type="KEGG" id="muc:MuYL_0936"/>
<evidence type="ECO:0000313" key="3">
    <source>
        <dbReference type="EMBL" id="ASU32836.1"/>
    </source>
</evidence>
<keyword evidence="2" id="KW-0472">Membrane</keyword>
<protein>
    <submittedName>
        <fullName evidence="3">Acriflavin resistance protein</fullName>
    </submittedName>
</protein>
<dbReference type="GO" id="GO:0015562">
    <property type="term" value="F:efflux transmembrane transporter activity"/>
    <property type="evidence" value="ECO:0007669"/>
    <property type="project" value="InterPro"/>
</dbReference>
<dbReference type="RefSeq" id="WP_094569380.1">
    <property type="nucleotide sequence ID" value="NZ_CP022743.1"/>
</dbReference>
<dbReference type="InterPro" id="IPR027463">
    <property type="entry name" value="AcrB_DN_DC_subdom"/>
</dbReference>
<feature type="transmembrane region" description="Helical" evidence="2">
    <location>
        <begin position="12"/>
        <end position="29"/>
    </location>
</feature>
<dbReference type="SUPFAM" id="SSF82693">
    <property type="entry name" value="Multidrug efflux transporter AcrB pore domain, PN1, PN2, PC1 and PC2 subdomains"/>
    <property type="match status" value="3"/>
</dbReference>
<dbReference type="Gene3D" id="1.20.1640.10">
    <property type="entry name" value="Multidrug efflux transporter AcrB transmembrane domain"/>
    <property type="match status" value="2"/>
</dbReference>
<evidence type="ECO:0000256" key="1">
    <source>
        <dbReference type="ARBA" id="ARBA00007613"/>
    </source>
</evidence>
<name>A0A223NSN7_9SPHI</name>
<feature type="transmembrane region" description="Helical" evidence="2">
    <location>
        <begin position="1039"/>
        <end position="1059"/>
    </location>
</feature>
<gene>
    <name evidence="3" type="ORF">MuYL_0936</name>
</gene>
<dbReference type="PRINTS" id="PR00702">
    <property type="entry name" value="ACRIFLAVINRP"/>
</dbReference>
<feature type="transmembrane region" description="Helical" evidence="2">
    <location>
        <begin position="861"/>
        <end position="880"/>
    </location>
</feature>
<dbReference type="GO" id="GO:0005886">
    <property type="term" value="C:plasma membrane"/>
    <property type="evidence" value="ECO:0007669"/>
    <property type="project" value="TreeGrafter"/>
</dbReference>
<feature type="transmembrane region" description="Helical" evidence="2">
    <location>
        <begin position="964"/>
        <end position="981"/>
    </location>
</feature>
<feature type="transmembrane region" description="Helical" evidence="2">
    <location>
        <begin position="431"/>
        <end position="451"/>
    </location>
</feature>
<proteinExistence type="inferred from homology"/>
<dbReference type="Pfam" id="PF00873">
    <property type="entry name" value="ACR_tran"/>
    <property type="match status" value="1"/>
</dbReference>
<dbReference type="PANTHER" id="PTHR32063:SF0">
    <property type="entry name" value="SWARMING MOTILITY PROTEIN SWRC"/>
    <property type="match status" value="1"/>
</dbReference>
<dbReference type="EMBL" id="CP022743">
    <property type="protein sequence ID" value="ASU32836.1"/>
    <property type="molecule type" value="Genomic_DNA"/>
</dbReference>
<comment type="similarity">
    <text evidence="1">Belongs to the outer membrane factor (OMF) (TC 1.B.17) family.</text>
</comment>
<reference evidence="3 4" key="1">
    <citation type="submission" date="2017-08" db="EMBL/GenBank/DDBJ databases">
        <title>Complete genome sequence of Mucilaginibacter sp. strain BJC16-A31.</title>
        <authorList>
            <consortium name="Henan University of Science and Technology"/>
            <person name="You X."/>
        </authorList>
    </citation>
    <scope>NUCLEOTIDE SEQUENCE [LARGE SCALE GENOMIC DNA]</scope>
    <source>
        <strain evidence="3 4">BJC16-A31</strain>
    </source>
</reference>
<dbReference type="Gene3D" id="1.20.1600.10">
    <property type="entry name" value="Outer membrane efflux proteins (OEP)"/>
    <property type="match status" value="1"/>
</dbReference>
<dbReference type="SUPFAM" id="SSF56954">
    <property type="entry name" value="Outer membrane efflux proteins (OEP)"/>
    <property type="match status" value="1"/>
</dbReference>
<dbReference type="SUPFAM" id="SSF82714">
    <property type="entry name" value="Multidrug efflux transporter AcrB TolC docking domain, DN and DC subdomains"/>
    <property type="match status" value="2"/>
</dbReference>
<dbReference type="SUPFAM" id="SSF82866">
    <property type="entry name" value="Multidrug efflux transporter AcrB transmembrane domain"/>
    <property type="match status" value="2"/>
</dbReference>
<feature type="transmembrane region" description="Helical" evidence="2">
    <location>
        <begin position="993"/>
        <end position="1018"/>
    </location>
</feature>
<organism evidence="3 4">
    <name type="scientific">Mucilaginibacter xinganensis</name>
    <dbReference type="NCBI Taxonomy" id="1234841"/>
    <lineage>
        <taxon>Bacteria</taxon>
        <taxon>Pseudomonadati</taxon>
        <taxon>Bacteroidota</taxon>
        <taxon>Sphingobacteriia</taxon>
        <taxon>Sphingobacteriales</taxon>
        <taxon>Sphingobacteriaceae</taxon>
        <taxon>Mucilaginibacter</taxon>
    </lineage>
</organism>
<feature type="transmembrane region" description="Helical" evidence="2">
    <location>
        <begin position="334"/>
        <end position="353"/>
    </location>
</feature>
<dbReference type="Proteomes" id="UP000215002">
    <property type="component" value="Chromosome"/>
</dbReference>
<dbReference type="PANTHER" id="PTHR32063">
    <property type="match status" value="1"/>
</dbReference>